<dbReference type="InterPro" id="IPR042885">
    <property type="entry name" value="HIPP47/16"/>
</dbReference>
<protein>
    <recommendedName>
        <fullName evidence="1">HMA domain-containing protein</fullName>
    </recommendedName>
</protein>
<dbReference type="PROSITE" id="PS50846">
    <property type="entry name" value="HMA_2"/>
    <property type="match status" value="1"/>
</dbReference>
<proteinExistence type="predicted"/>
<dbReference type="InterPro" id="IPR006121">
    <property type="entry name" value="HMA_dom"/>
</dbReference>
<comment type="caution">
    <text evidence="2">The sequence shown here is derived from an EMBL/GenBank/DDBJ whole genome shotgun (WGS) entry which is preliminary data.</text>
</comment>
<name>A0A834ZP54_TETSI</name>
<reference evidence="2 3" key="1">
    <citation type="submission" date="2020-04" db="EMBL/GenBank/DDBJ databases">
        <title>Plant Genome Project.</title>
        <authorList>
            <person name="Zhang R.-G."/>
        </authorList>
    </citation>
    <scope>NUCLEOTIDE SEQUENCE [LARGE SCALE GENOMIC DNA]</scope>
    <source>
        <strain evidence="2">YNK0</strain>
        <tissue evidence="2">Leaf</tissue>
    </source>
</reference>
<dbReference type="Proteomes" id="UP000655225">
    <property type="component" value="Unassembled WGS sequence"/>
</dbReference>
<dbReference type="PANTHER" id="PTHR46932">
    <property type="entry name" value="HEAVY METAL-ASSOCIATED ISOPRENYLATED PLANT PROTEIN 47"/>
    <property type="match status" value="1"/>
</dbReference>
<dbReference type="OMA" id="KIRRYAR"/>
<accession>A0A834ZP54</accession>
<dbReference type="AlphaFoldDB" id="A0A834ZP54"/>
<evidence type="ECO:0000313" key="2">
    <source>
        <dbReference type="EMBL" id="KAF8409797.1"/>
    </source>
</evidence>
<dbReference type="OrthoDB" id="692882at2759"/>
<organism evidence="2 3">
    <name type="scientific">Tetracentron sinense</name>
    <name type="common">Spur-leaf</name>
    <dbReference type="NCBI Taxonomy" id="13715"/>
    <lineage>
        <taxon>Eukaryota</taxon>
        <taxon>Viridiplantae</taxon>
        <taxon>Streptophyta</taxon>
        <taxon>Embryophyta</taxon>
        <taxon>Tracheophyta</taxon>
        <taxon>Spermatophyta</taxon>
        <taxon>Magnoliopsida</taxon>
        <taxon>Trochodendrales</taxon>
        <taxon>Trochodendraceae</taxon>
        <taxon>Tetracentron</taxon>
    </lineage>
</organism>
<evidence type="ECO:0000313" key="3">
    <source>
        <dbReference type="Proteomes" id="UP000655225"/>
    </source>
</evidence>
<dbReference type="Gene3D" id="3.30.70.100">
    <property type="match status" value="1"/>
</dbReference>
<dbReference type="GO" id="GO:0046872">
    <property type="term" value="F:metal ion binding"/>
    <property type="evidence" value="ECO:0007669"/>
    <property type="project" value="InterPro"/>
</dbReference>
<dbReference type="EMBL" id="JABCRI010000003">
    <property type="protein sequence ID" value="KAF8409797.1"/>
    <property type="molecule type" value="Genomic_DNA"/>
</dbReference>
<dbReference type="PANTHER" id="PTHR46932:SF12">
    <property type="entry name" value="HEAVY METAL-ASSOCIATED ISOPRENYLATED PLANT PROTEIN 47"/>
    <property type="match status" value="1"/>
</dbReference>
<keyword evidence="3" id="KW-1185">Reference proteome</keyword>
<feature type="domain" description="HMA" evidence="1">
    <location>
        <begin position="3"/>
        <end position="72"/>
    </location>
</feature>
<sequence>MVQQKIVVQVQMNCDKCQSKVLKIAAVAYGVTSVAIQGKERDQVVIIGDGVDSAVLTSLLRKKVGYARLISVEEVKEKEKIVENVKVEIPTPCPSSCSQYPQFHMYEVVYEPSPSICSIM</sequence>
<gene>
    <name evidence="2" type="ORF">HHK36_005876</name>
</gene>
<evidence type="ECO:0000259" key="1">
    <source>
        <dbReference type="PROSITE" id="PS50846"/>
    </source>
</evidence>